<sequence length="89" mass="9097">MQQCCSQSAATTNASALPAATTVPVVSSAAARSHDRRGRKYASTPIHHPVTSAPTQAEALATIKLRATTSGCSQPGPSPISPSLILTRT</sequence>
<dbReference type="Proteomes" id="UP000048948">
    <property type="component" value="Unassembled WGS sequence"/>
</dbReference>
<dbReference type="EMBL" id="CGCX01002387">
    <property type="protein sequence ID" value="CFS11247.1"/>
    <property type="molecule type" value="Genomic_DNA"/>
</dbReference>
<feature type="compositionally biased region" description="Low complexity" evidence="1">
    <location>
        <begin position="9"/>
        <end position="31"/>
    </location>
</feature>
<evidence type="ECO:0000313" key="4">
    <source>
        <dbReference type="Proteomes" id="UP000046680"/>
    </source>
</evidence>
<evidence type="ECO:0000313" key="5">
    <source>
        <dbReference type="Proteomes" id="UP000048948"/>
    </source>
</evidence>
<dbReference type="AlphaFoldDB" id="A0A655ATW7"/>
<evidence type="ECO:0000313" key="3">
    <source>
        <dbReference type="EMBL" id="CKU30773.1"/>
    </source>
</evidence>
<protein>
    <submittedName>
        <fullName evidence="3">Uncharacterized protein</fullName>
    </submittedName>
</protein>
<feature type="region of interest" description="Disordered" evidence="1">
    <location>
        <begin position="67"/>
        <end position="89"/>
    </location>
</feature>
<dbReference type="Proteomes" id="UP000046680">
    <property type="component" value="Unassembled WGS sequence"/>
</dbReference>
<evidence type="ECO:0000256" key="1">
    <source>
        <dbReference type="SAM" id="MobiDB-lite"/>
    </source>
</evidence>
<feature type="region of interest" description="Disordered" evidence="1">
    <location>
        <begin position="1"/>
        <end position="54"/>
    </location>
</feature>
<name>A0A655ATW7_MYCTX</name>
<reference evidence="4 5" key="1">
    <citation type="submission" date="2015-03" db="EMBL/GenBank/DDBJ databases">
        <authorList>
            <consortium name="Pathogen Informatics"/>
        </authorList>
    </citation>
    <scope>NUCLEOTIDE SEQUENCE [LARGE SCALE GENOMIC DNA]</scope>
    <source>
        <strain evidence="3 5">Bir 172</strain>
        <strain evidence="2 4">C09601061</strain>
    </source>
</reference>
<feature type="compositionally biased region" description="Low complexity" evidence="1">
    <location>
        <begin position="70"/>
        <end position="89"/>
    </location>
</feature>
<proteinExistence type="predicted"/>
<dbReference type="EMBL" id="CNGE01001586">
    <property type="protein sequence ID" value="CKU30773.1"/>
    <property type="molecule type" value="Genomic_DNA"/>
</dbReference>
<accession>A0A655ATW7</accession>
<gene>
    <name evidence="2" type="ORF">ERS007657_04078</name>
    <name evidence="3" type="ORF">ERS027646_04672</name>
</gene>
<evidence type="ECO:0000313" key="2">
    <source>
        <dbReference type="EMBL" id="CFS11247.1"/>
    </source>
</evidence>
<organism evidence="3 5">
    <name type="scientific">Mycobacterium tuberculosis</name>
    <dbReference type="NCBI Taxonomy" id="1773"/>
    <lineage>
        <taxon>Bacteria</taxon>
        <taxon>Bacillati</taxon>
        <taxon>Actinomycetota</taxon>
        <taxon>Actinomycetes</taxon>
        <taxon>Mycobacteriales</taxon>
        <taxon>Mycobacteriaceae</taxon>
        <taxon>Mycobacterium</taxon>
        <taxon>Mycobacterium tuberculosis complex</taxon>
    </lineage>
</organism>